<feature type="region of interest" description="Disordered" evidence="1">
    <location>
        <begin position="90"/>
        <end position="116"/>
    </location>
</feature>
<comment type="caution">
    <text evidence="2">The sequence shown here is derived from an EMBL/GenBank/DDBJ whole genome shotgun (WGS) entry which is preliminary data.</text>
</comment>
<evidence type="ECO:0000313" key="2">
    <source>
        <dbReference type="EMBL" id="MTW10053.1"/>
    </source>
</evidence>
<dbReference type="OrthoDB" id="8780496at2"/>
<evidence type="ECO:0000313" key="3">
    <source>
        <dbReference type="Proteomes" id="UP000472320"/>
    </source>
</evidence>
<dbReference type="AlphaFoldDB" id="A0A6L6QEE3"/>
<protein>
    <submittedName>
        <fullName evidence="2">Uncharacterized protein</fullName>
    </submittedName>
</protein>
<keyword evidence="3" id="KW-1185">Reference proteome</keyword>
<accession>A0A6L6QEE3</accession>
<dbReference type="RefSeq" id="WP_155452997.1">
    <property type="nucleotide sequence ID" value="NZ_WNKX01000003.1"/>
</dbReference>
<dbReference type="Proteomes" id="UP000472320">
    <property type="component" value="Unassembled WGS sequence"/>
</dbReference>
<dbReference type="EMBL" id="WNKX01000003">
    <property type="protein sequence ID" value="MTW10053.1"/>
    <property type="molecule type" value="Genomic_DNA"/>
</dbReference>
<sequence>MPLELKDRRMSNRQAGVIDDALGLADECGWRYAIAYLISERIPSPIIQRLLFSGGGVRCTLGGQLGRTPEWSGQGGDDMNNLFESLSGRNSRRVRGRDDISGASNPEEEYLETQWD</sequence>
<proteinExistence type="predicted"/>
<feature type="compositionally biased region" description="Acidic residues" evidence="1">
    <location>
        <begin position="106"/>
        <end position="116"/>
    </location>
</feature>
<reference evidence="2 3" key="1">
    <citation type="submission" date="2019-11" db="EMBL/GenBank/DDBJ databases">
        <title>Type strains purchased from KCTC, JCM and DSMZ.</title>
        <authorList>
            <person name="Lu H."/>
        </authorList>
    </citation>
    <scope>NUCLEOTIDE SEQUENCE [LARGE SCALE GENOMIC DNA]</scope>
    <source>
        <strain evidence="2 3">JCM 31587</strain>
    </source>
</reference>
<evidence type="ECO:0000256" key="1">
    <source>
        <dbReference type="SAM" id="MobiDB-lite"/>
    </source>
</evidence>
<gene>
    <name evidence="2" type="ORF">GM658_05515</name>
</gene>
<organism evidence="2 3">
    <name type="scientific">Massilia eburnea</name>
    <dbReference type="NCBI Taxonomy" id="1776165"/>
    <lineage>
        <taxon>Bacteria</taxon>
        <taxon>Pseudomonadati</taxon>
        <taxon>Pseudomonadota</taxon>
        <taxon>Betaproteobacteria</taxon>
        <taxon>Burkholderiales</taxon>
        <taxon>Oxalobacteraceae</taxon>
        <taxon>Telluria group</taxon>
        <taxon>Massilia</taxon>
    </lineage>
</organism>
<name>A0A6L6QEE3_9BURK</name>